<feature type="chain" id="PRO_5045539448" evidence="1">
    <location>
        <begin position="22"/>
        <end position="196"/>
    </location>
</feature>
<organism evidence="2 3">
    <name type="scientific">Aromatoleum bremense</name>
    <dbReference type="NCBI Taxonomy" id="76115"/>
    <lineage>
        <taxon>Bacteria</taxon>
        <taxon>Pseudomonadati</taxon>
        <taxon>Pseudomonadota</taxon>
        <taxon>Betaproteobacteria</taxon>
        <taxon>Rhodocyclales</taxon>
        <taxon>Rhodocyclaceae</taxon>
        <taxon>Aromatoleum</taxon>
    </lineage>
</organism>
<dbReference type="RefSeq" id="WP_169204069.1">
    <property type="nucleotide sequence ID" value="NZ_CP059467.1"/>
</dbReference>
<accession>A0ABX1NZR6</accession>
<dbReference type="InterPro" id="IPR016197">
    <property type="entry name" value="Chromo-like_dom_sf"/>
</dbReference>
<gene>
    <name evidence="2" type="ORF">GPA24_18885</name>
</gene>
<name>A0ABX1NZR6_9RHOO</name>
<proteinExistence type="predicted"/>
<evidence type="ECO:0000256" key="1">
    <source>
        <dbReference type="SAM" id="SignalP"/>
    </source>
</evidence>
<keyword evidence="1" id="KW-0732">Signal</keyword>
<dbReference type="SUPFAM" id="SSF54160">
    <property type="entry name" value="Chromo domain-like"/>
    <property type="match status" value="1"/>
</dbReference>
<dbReference type="Gene3D" id="2.30.30.140">
    <property type="match status" value="1"/>
</dbReference>
<evidence type="ECO:0000313" key="3">
    <source>
        <dbReference type="Proteomes" id="UP000633943"/>
    </source>
</evidence>
<dbReference type="Proteomes" id="UP000633943">
    <property type="component" value="Unassembled WGS sequence"/>
</dbReference>
<comment type="caution">
    <text evidence="2">The sequence shown here is derived from an EMBL/GenBank/DDBJ whole genome shotgun (WGS) entry which is preliminary data.</text>
</comment>
<dbReference type="EMBL" id="WTVP01000088">
    <property type="protein sequence ID" value="NMG17564.1"/>
    <property type="molecule type" value="Genomic_DNA"/>
</dbReference>
<evidence type="ECO:0000313" key="2">
    <source>
        <dbReference type="EMBL" id="NMG17564.1"/>
    </source>
</evidence>
<protein>
    <submittedName>
        <fullName evidence="2">Uncharacterized protein</fullName>
    </submittedName>
</protein>
<feature type="signal peptide" evidence="1">
    <location>
        <begin position="1"/>
        <end position="21"/>
    </location>
</feature>
<sequence length="196" mass="20424">MSKRKALLLAVGLPLSVTALAAAAEAPASALCVKGRAVSVLYGGDWYPAKVLDGPDRMGTCLVSYDGYGSNWDEWVNAKRMRSAAARQAQTVSTDPATAPASAGSDAVPAGKYGCYTFDNGQLNYAYTDVVIQADGRYAVGDKGGRYTLSDGGAMRFTGTMANATGKFTVKNGGKPQIDLVFNGDARASMSCPKAR</sequence>
<keyword evidence="3" id="KW-1185">Reference proteome</keyword>
<reference evidence="2 3" key="1">
    <citation type="submission" date="2019-12" db="EMBL/GenBank/DDBJ databases">
        <title>Comparative genomics gives insights into the taxonomy of the Azoarcus-Aromatoleum group and reveals separate origins of nif in the plant-associated Azoarcus and non-plant-associated Aromatoleum sub-groups.</title>
        <authorList>
            <person name="Lafos M."/>
            <person name="Maluk M."/>
            <person name="Batista M."/>
            <person name="Junghare M."/>
            <person name="Carmona M."/>
            <person name="Faoro H."/>
            <person name="Cruz L.M."/>
            <person name="Battistoni F."/>
            <person name="De Souza E."/>
            <person name="Pedrosa F."/>
            <person name="Chen W.-M."/>
            <person name="Poole P.S."/>
            <person name="Dixon R.A."/>
            <person name="James E.K."/>
        </authorList>
    </citation>
    <scope>NUCLEOTIDE SEQUENCE [LARGE SCALE GENOMIC DNA]</scope>
    <source>
        <strain evidence="2 3">PbN1</strain>
    </source>
</reference>